<proteinExistence type="predicted"/>
<evidence type="ECO:0000313" key="2">
    <source>
        <dbReference type="EMBL" id="MAA11244.1"/>
    </source>
</evidence>
<name>A0A224YB56_9ACAR</name>
<feature type="signal peptide" evidence="1">
    <location>
        <begin position="1"/>
        <end position="28"/>
    </location>
</feature>
<reference evidence="2" key="1">
    <citation type="journal article" date="2017" name="Parasit. Vectors">
        <title>Sialotranscriptomics of Rhipicephalus zambeziensis reveals intricate expression profiles of secretory proteins and suggests tight temporal transcriptional regulation during blood-feeding.</title>
        <authorList>
            <person name="de Castro M.H."/>
            <person name="de Klerk D."/>
            <person name="Pienaar R."/>
            <person name="Rees D.J.G."/>
            <person name="Mans B.J."/>
        </authorList>
    </citation>
    <scope>NUCLEOTIDE SEQUENCE</scope>
    <source>
        <tissue evidence="2">Salivary glands</tissue>
    </source>
</reference>
<keyword evidence="1" id="KW-0732">Signal</keyword>
<evidence type="ECO:0000256" key="1">
    <source>
        <dbReference type="SAM" id="SignalP"/>
    </source>
</evidence>
<organism evidence="2">
    <name type="scientific">Rhipicephalus zambeziensis</name>
    <dbReference type="NCBI Taxonomy" id="60191"/>
    <lineage>
        <taxon>Eukaryota</taxon>
        <taxon>Metazoa</taxon>
        <taxon>Ecdysozoa</taxon>
        <taxon>Arthropoda</taxon>
        <taxon>Chelicerata</taxon>
        <taxon>Arachnida</taxon>
        <taxon>Acari</taxon>
        <taxon>Parasitiformes</taxon>
        <taxon>Ixodida</taxon>
        <taxon>Ixodoidea</taxon>
        <taxon>Ixodidae</taxon>
        <taxon>Rhipicephalinae</taxon>
        <taxon>Rhipicephalus</taxon>
        <taxon>Rhipicephalus</taxon>
    </lineage>
</organism>
<protein>
    <submittedName>
        <fullName evidence="2">28 kDa Metastriate family member</fullName>
    </submittedName>
</protein>
<sequence>MMKVLTEIVVCFCILKLSVIIFSSNVAGESHDENQLSTGPTKLWWELAPHDNRTLQPIGKNVTLYAYVIYNSGHQEMEVRQNEKKEIAGGQETADPMRAHFVDLFREVEQYFHNHSIMIKVTVKNVIKQNLTSAFGDNWFDANGTLENLTRYGETLGEPRNTVFYYFTWSTRIFNGAFHTAPNIVGQSDVETYETFCTNKTSGAVIRYPFKNTTHWSTTKATLLVFGSSSFLVFKTKDWEKMNETFSKCPNDGIPALPAC</sequence>
<accession>A0A224YB56</accession>
<feature type="chain" id="PRO_5012330081" evidence="1">
    <location>
        <begin position="29"/>
        <end position="260"/>
    </location>
</feature>
<dbReference type="EMBL" id="GFPF01000098">
    <property type="protein sequence ID" value="MAA11244.1"/>
    <property type="molecule type" value="Transcribed_RNA"/>
</dbReference>
<dbReference type="AlphaFoldDB" id="A0A224YB56"/>